<dbReference type="InterPro" id="IPR011050">
    <property type="entry name" value="Pectin_lyase_fold/virulence"/>
</dbReference>
<dbReference type="Proteomes" id="UP000566324">
    <property type="component" value="Unassembled WGS sequence"/>
</dbReference>
<organism evidence="3 4">
    <name type="scientific">Sphingosinicella soli</name>
    <dbReference type="NCBI Taxonomy" id="333708"/>
    <lineage>
        <taxon>Bacteria</taxon>
        <taxon>Pseudomonadati</taxon>
        <taxon>Pseudomonadota</taxon>
        <taxon>Alphaproteobacteria</taxon>
        <taxon>Sphingomonadales</taxon>
        <taxon>Sphingosinicellaceae</taxon>
        <taxon>Sphingosinicella</taxon>
    </lineage>
</organism>
<sequence>MLLTDQGTTFTLNGALSGSGSLTKGGAGTLLLTGDNSGYVAATQVAGGTLGVDGLLGSLVTVAEAGRLEGTGRVGGISNAGVVAPGRGGIGTLTVAGDYAGNGGMLEIEAVLGADSSATDRLVVNGATSGNTQVSVINRGGLGAQTIEGVKIVDVAGASNGTFTLNGDYVFNGEQAVIAGAYGYRMYKGGVASPTDGDWYLRSSLLNPGEPVDPDVPTPPLYQPGVPIYEAYGANLQALNGLSTLQQRVGNRSWAAGAKAEGSGIWGRMEGTRSRANAVVSTSMSDQDVNSWKMQLGVDRVLVATDKGERLVAGVTAFYGEANSHVRSLFGNGSLKTDGYGMGATLTWYGLNGFYIDGQAQRSWYDSDLESSILGELAKGNDGSGEAFSVEVGKRSSVGGKLSVTPQIQMAYSNVRFDRFADPASAVISADKGDSLKSRWGISLDHQNEWEGGRSHIYGLVNLSYEWLDGSRTRVSGTPIDYANERLWGELGLGASVSWTKGVTLFGEVSGNSPFKDFGDSYTLKANAGVRVAF</sequence>
<dbReference type="InterPro" id="IPR043990">
    <property type="entry name" value="AC_1"/>
</dbReference>
<dbReference type="InterPro" id="IPR036709">
    <property type="entry name" value="Autotransporte_beta_dom_sf"/>
</dbReference>
<dbReference type="InterPro" id="IPR012332">
    <property type="entry name" value="Autotransporter_pectin_lyase_C"/>
</dbReference>
<dbReference type="GO" id="GO:0019867">
    <property type="term" value="C:outer membrane"/>
    <property type="evidence" value="ECO:0007669"/>
    <property type="project" value="InterPro"/>
</dbReference>
<dbReference type="SMART" id="SM00869">
    <property type="entry name" value="Autotransporter"/>
    <property type="match status" value="1"/>
</dbReference>
<dbReference type="CDD" id="cd01344">
    <property type="entry name" value="PL2_Passenger_AT"/>
    <property type="match status" value="1"/>
</dbReference>
<dbReference type="SUPFAM" id="SSF51126">
    <property type="entry name" value="Pectin lyase-like"/>
    <property type="match status" value="1"/>
</dbReference>
<keyword evidence="4" id="KW-1185">Reference proteome</keyword>
<feature type="domain" description="Autotransporter" evidence="2">
    <location>
        <begin position="258"/>
        <end position="534"/>
    </location>
</feature>
<dbReference type="InterPro" id="IPR005546">
    <property type="entry name" value="Autotransporte_beta"/>
</dbReference>
<dbReference type="PANTHER" id="PTHR35037:SF3">
    <property type="entry name" value="C-TERMINAL REGION OF AIDA-LIKE PROTEIN"/>
    <property type="match status" value="1"/>
</dbReference>
<dbReference type="AlphaFoldDB" id="A0A7W7FAH2"/>
<dbReference type="InterPro" id="IPR051551">
    <property type="entry name" value="Autotransporter_adhesion"/>
</dbReference>
<keyword evidence="1" id="KW-0732">Signal</keyword>
<dbReference type="PANTHER" id="PTHR35037">
    <property type="entry name" value="C-TERMINAL REGION OF AIDA-LIKE PROTEIN"/>
    <property type="match status" value="1"/>
</dbReference>
<proteinExistence type="predicted"/>
<accession>A0A7W7FAH2</accession>
<gene>
    <name evidence="3" type="ORF">GGQ98_003332</name>
</gene>
<dbReference type="Gene3D" id="2.40.128.130">
    <property type="entry name" value="Autotransporter beta-domain"/>
    <property type="match status" value="1"/>
</dbReference>
<name>A0A7W7FAH2_9SPHN</name>
<dbReference type="Gene3D" id="2.160.20.20">
    <property type="match status" value="1"/>
</dbReference>
<dbReference type="Pfam" id="PF03797">
    <property type="entry name" value="Autotransporter"/>
    <property type="match status" value="1"/>
</dbReference>
<dbReference type="InterPro" id="IPR006315">
    <property type="entry name" value="OM_autotransptr_brl_dom"/>
</dbReference>
<dbReference type="RefSeq" id="WP_184071509.1">
    <property type="nucleotide sequence ID" value="NZ_JACHNZ010000052.1"/>
</dbReference>
<reference evidence="3 4" key="1">
    <citation type="submission" date="2020-08" db="EMBL/GenBank/DDBJ databases">
        <title>Genomic Encyclopedia of Type Strains, Phase IV (KMG-IV): sequencing the most valuable type-strain genomes for metagenomic binning, comparative biology and taxonomic classification.</title>
        <authorList>
            <person name="Goeker M."/>
        </authorList>
    </citation>
    <scope>NUCLEOTIDE SEQUENCE [LARGE SCALE GENOMIC DNA]</scope>
    <source>
        <strain evidence="3 4">DSM 17328</strain>
    </source>
</reference>
<comment type="caution">
    <text evidence="3">The sequence shown here is derived from an EMBL/GenBank/DDBJ whole genome shotgun (WGS) entry which is preliminary data.</text>
</comment>
<dbReference type="InterPro" id="IPR013425">
    <property type="entry name" value="Autotrns_rpt"/>
</dbReference>
<dbReference type="Pfam" id="PF18883">
    <property type="entry name" value="AC_1"/>
    <property type="match status" value="1"/>
</dbReference>
<dbReference type="EMBL" id="JACHNZ010000052">
    <property type="protein sequence ID" value="MBB4633683.1"/>
    <property type="molecule type" value="Genomic_DNA"/>
</dbReference>
<evidence type="ECO:0000313" key="3">
    <source>
        <dbReference type="EMBL" id="MBB4633683.1"/>
    </source>
</evidence>
<dbReference type="NCBIfam" id="TIGR02601">
    <property type="entry name" value="autotrns_rpt"/>
    <property type="match status" value="1"/>
</dbReference>
<evidence type="ECO:0000256" key="1">
    <source>
        <dbReference type="ARBA" id="ARBA00022729"/>
    </source>
</evidence>
<evidence type="ECO:0000259" key="2">
    <source>
        <dbReference type="PROSITE" id="PS51208"/>
    </source>
</evidence>
<protein>
    <submittedName>
        <fullName evidence="3">Outer membrane autotransporter protein</fullName>
    </submittedName>
</protein>
<dbReference type="PROSITE" id="PS51208">
    <property type="entry name" value="AUTOTRANSPORTER"/>
    <property type="match status" value="1"/>
</dbReference>
<evidence type="ECO:0000313" key="4">
    <source>
        <dbReference type="Proteomes" id="UP000566324"/>
    </source>
</evidence>
<dbReference type="SUPFAM" id="SSF103515">
    <property type="entry name" value="Autotransporter"/>
    <property type="match status" value="1"/>
</dbReference>
<dbReference type="NCBIfam" id="TIGR01414">
    <property type="entry name" value="autotrans_barl"/>
    <property type="match status" value="1"/>
</dbReference>